<gene>
    <name evidence="1" type="ORF">CCMSSC00406_0008274</name>
</gene>
<name>A0ACB7JAG5_PLECO</name>
<organism evidence="1 2">
    <name type="scientific">Pleurotus cornucopiae</name>
    <name type="common">Cornucopia mushroom</name>
    <dbReference type="NCBI Taxonomy" id="5321"/>
    <lineage>
        <taxon>Eukaryota</taxon>
        <taxon>Fungi</taxon>
        <taxon>Dikarya</taxon>
        <taxon>Basidiomycota</taxon>
        <taxon>Agaricomycotina</taxon>
        <taxon>Agaricomycetes</taxon>
        <taxon>Agaricomycetidae</taxon>
        <taxon>Agaricales</taxon>
        <taxon>Pleurotineae</taxon>
        <taxon>Pleurotaceae</taxon>
        <taxon>Pleurotus</taxon>
    </lineage>
</organism>
<protein>
    <submittedName>
        <fullName evidence="1">Uncharacterized protein</fullName>
    </submittedName>
</protein>
<reference evidence="1 2" key="1">
    <citation type="journal article" date="2021" name="Appl. Environ. Microbiol.">
        <title>Genetic linkage and physical mapping for an oyster mushroom Pleurotus cornucopiae and QTL analysis for the trait cap color.</title>
        <authorList>
            <person name="Zhang Y."/>
            <person name="Gao W."/>
            <person name="Sonnenberg A."/>
            <person name="Chen Q."/>
            <person name="Zhang J."/>
            <person name="Huang C."/>
        </authorList>
    </citation>
    <scope>NUCLEOTIDE SEQUENCE [LARGE SCALE GENOMIC DNA]</scope>
    <source>
        <strain evidence="1">CCMSSC00406</strain>
    </source>
</reference>
<evidence type="ECO:0000313" key="2">
    <source>
        <dbReference type="Proteomes" id="UP000824881"/>
    </source>
</evidence>
<evidence type="ECO:0000313" key="1">
    <source>
        <dbReference type="EMBL" id="KAG9227074.1"/>
    </source>
</evidence>
<dbReference type="EMBL" id="WQMT02000002">
    <property type="protein sequence ID" value="KAG9227074.1"/>
    <property type="molecule type" value="Genomic_DNA"/>
</dbReference>
<accession>A0ACB7JAG5</accession>
<dbReference type="Proteomes" id="UP000824881">
    <property type="component" value="Unassembled WGS sequence"/>
</dbReference>
<sequence length="476" mass="52764">MTNRETYPGSSSIASTALPATSLRVFIQDSSLAIREFRHSSASSWSGGATSDRITSAKRRRAPLAVKEWIESGMRRIRMYTLNAQNNVQEVCCDGETSWVDGYHGPTAAPFSDIATTVYDASQRRIRVYYQLPNRQIQELGNDAGWFSGATMHTLPAGTPSQQPIEGTGIASVGWGNSAADIRNYVQDDSGYICEYRYTGLRWGSARLDVRAKLHSPLAAVTWADSKGRQIRVYYLDDDDIIREYFFTSGKGWYNNPPIGSVSTRPVKTAPYSRLSATASIYWIRVYYQLSGRDAIEELCCDFGDGRGWYIGATLSVTPPDSKPIDVDANTYALGWLPYLIDDPSAIDGAGILIEFRDGHLIGEDLKQKQATVLAANTEGTSYTFVYTPGGSIVYRLWNHDHRNDYARHSRLEGGRDVICAGEFCVSQAGNIESVVLMKSDSGEYYRPTGGECLACVSDKLKSLGITTDNVDWYWK</sequence>
<comment type="caution">
    <text evidence="1">The sequence shown here is derived from an EMBL/GenBank/DDBJ whole genome shotgun (WGS) entry which is preliminary data.</text>
</comment>
<keyword evidence="2" id="KW-1185">Reference proteome</keyword>
<proteinExistence type="predicted"/>